<evidence type="ECO:0000259" key="3">
    <source>
        <dbReference type="Pfam" id="PF04676"/>
    </source>
</evidence>
<dbReference type="Pfam" id="PF04676">
    <property type="entry name" value="CwfJ_C_2"/>
    <property type="match status" value="1"/>
</dbReference>
<feature type="region of interest" description="Disordered" evidence="2">
    <location>
        <begin position="287"/>
        <end position="319"/>
    </location>
</feature>
<dbReference type="InterPro" id="IPR036265">
    <property type="entry name" value="HIT-like_sf"/>
</dbReference>
<feature type="domain" description="Cwf19-like protein C-terminal" evidence="3">
    <location>
        <begin position="444"/>
        <end position="530"/>
    </location>
</feature>
<dbReference type="InterPro" id="IPR006767">
    <property type="entry name" value="Cwf19-like_C_dom-2"/>
</dbReference>
<evidence type="ECO:0000313" key="6">
    <source>
        <dbReference type="Proteomes" id="UP001374579"/>
    </source>
</evidence>
<evidence type="ECO:0000313" key="5">
    <source>
        <dbReference type="EMBL" id="KAK7099396.1"/>
    </source>
</evidence>
<protein>
    <recommendedName>
        <fullName evidence="7">CWF19-like protein 1</fullName>
    </recommendedName>
</protein>
<gene>
    <name evidence="5" type="ORF">V1264_003539</name>
</gene>
<evidence type="ECO:0000256" key="2">
    <source>
        <dbReference type="SAM" id="MobiDB-lite"/>
    </source>
</evidence>
<name>A0AAN9B694_9CAEN</name>
<comment type="caution">
    <text evidence="5">The sequence shown here is derived from an EMBL/GenBank/DDBJ whole genome shotgun (WGS) entry which is preliminary data.</text>
</comment>
<evidence type="ECO:0008006" key="7">
    <source>
        <dbReference type="Google" id="ProtNLM"/>
    </source>
</evidence>
<reference evidence="5 6" key="1">
    <citation type="submission" date="2024-02" db="EMBL/GenBank/DDBJ databases">
        <title>Chromosome-scale genome assembly of the rough periwinkle Littorina saxatilis.</title>
        <authorList>
            <person name="De Jode A."/>
            <person name="Faria R."/>
            <person name="Formenti G."/>
            <person name="Sims Y."/>
            <person name="Smith T.P."/>
            <person name="Tracey A."/>
            <person name="Wood J.M.D."/>
            <person name="Zagrodzka Z.B."/>
            <person name="Johannesson K."/>
            <person name="Butlin R.K."/>
            <person name="Leder E.H."/>
        </authorList>
    </citation>
    <scope>NUCLEOTIDE SEQUENCE [LARGE SCALE GENOMIC DNA]</scope>
    <source>
        <strain evidence="5">Snail1</strain>
        <tissue evidence="5">Muscle</tissue>
    </source>
</reference>
<dbReference type="PANTHER" id="PTHR12072:SF4">
    <property type="entry name" value="CWF19-LIKE PROTEIN 1"/>
    <property type="match status" value="1"/>
</dbReference>
<keyword evidence="6" id="KW-1185">Reference proteome</keyword>
<dbReference type="GO" id="GO:0071014">
    <property type="term" value="C:post-mRNA release spliceosomal complex"/>
    <property type="evidence" value="ECO:0007669"/>
    <property type="project" value="TreeGrafter"/>
</dbReference>
<dbReference type="InterPro" id="IPR006768">
    <property type="entry name" value="Cwf19-like_C_dom-1"/>
</dbReference>
<dbReference type="Proteomes" id="UP001374579">
    <property type="component" value="Unassembled WGS sequence"/>
</dbReference>
<sequence>MADAKAVKVLVSGDVEGNITRLYTRVNKILKTSGQFDLLLCVGDFFGSDDTDWQQYKSGKLKAPVPTLILGPCKPDLSKYFPDSESPELCENITYLGPRGRYTASSGLQITYLSGIEAEGEKGISTFSSQDVADLLLPVVSNSQYKGTDILLTSQWPRGVDKYATEPETDRRTDSPLIAELARVLRPRYHFAGCEKVHYERQPYRNHKTIQETALPVSRFIALANVANKEKRKYMYACNIVPMSKMGWIELIKQPSDATECPYTPTEIKALTKKQDQEESGQQFFYDMSSRGGDQRGRRRQGQHDRGGRGGKMPRKSFEPSGSCWFCLGSPEVEKHLVVSVATEAYMALAKGGLVPDHVLILPIHHHRCTVTSPDDVLQDVDKYPLTASLKKFFKAQGKSVVFFERNYKTSHLQIQAVPVPQDSIQDIKDTFSQCAEEASFPLDEIPKHSDLKQIVPAGVPYFYAEIPTGERLLHRIQEQFPLQFGREVMAEPQILNMPERVDWKNCKIDKDEESEQAAAFKSSFRDFDFNFQ</sequence>
<proteinExistence type="inferred from homology"/>
<dbReference type="InterPro" id="IPR040194">
    <property type="entry name" value="Cwf19-like"/>
</dbReference>
<dbReference type="GO" id="GO:0061632">
    <property type="term" value="F:RNA lariat debranching enzyme activator activity"/>
    <property type="evidence" value="ECO:0007669"/>
    <property type="project" value="TreeGrafter"/>
</dbReference>
<dbReference type="CDD" id="cd07380">
    <property type="entry name" value="MPP_CWF19_N"/>
    <property type="match status" value="1"/>
</dbReference>
<evidence type="ECO:0000259" key="4">
    <source>
        <dbReference type="Pfam" id="PF04677"/>
    </source>
</evidence>
<organism evidence="5 6">
    <name type="scientific">Littorina saxatilis</name>
    <dbReference type="NCBI Taxonomy" id="31220"/>
    <lineage>
        <taxon>Eukaryota</taxon>
        <taxon>Metazoa</taxon>
        <taxon>Spiralia</taxon>
        <taxon>Lophotrochozoa</taxon>
        <taxon>Mollusca</taxon>
        <taxon>Gastropoda</taxon>
        <taxon>Caenogastropoda</taxon>
        <taxon>Littorinimorpha</taxon>
        <taxon>Littorinoidea</taxon>
        <taxon>Littorinidae</taxon>
        <taxon>Littorina</taxon>
    </lineage>
</organism>
<dbReference type="SUPFAM" id="SSF54197">
    <property type="entry name" value="HIT-like"/>
    <property type="match status" value="1"/>
</dbReference>
<dbReference type="EMBL" id="JBAMIC010000012">
    <property type="protein sequence ID" value="KAK7099396.1"/>
    <property type="molecule type" value="Genomic_DNA"/>
</dbReference>
<evidence type="ECO:0000256" key="1">
    <source>
        <dbReference type="ARBA" id="ARBA00006795"/>
    </source>
</evidence>
<dbReference type="PANTHER" id="PTHR12072">
    <property type="entry name" value="CWF19, CELL CYCLE CONTROL PROTEIN"/>
    <property type="match status" value="1"/>
</dbReference>
<dbReference type="GO" id="GO:0000398">
    <property type="term" value="P:mRNA splicing, via spliceosome"/>
    <property type="evidence" value="ECO:0007669"/>
    <property type="project" value="TreeGrafter"/>
</dbReference>
<dbReference type="Pfam" id="PF04677">
    <property type="entry name" value="CwfJ_C_1"/>
    <property type="match status" value="1"/>
</dbReference>
<dbReference type="AlphaFoldDB" id="A0AAN9B694"/>
<feature type="domain" description="Cwf19-like C-terminal" evidence="4">
    <location>
        <begin position="316"/>
        <end position="432"/>
    </location>
</feature>
<comment type="similarity">
    <text evidence="1">Belongs to the CWF19 family.</text>
</comment>
<accession>A0AAN9B694</accession>